<dbReference type="InterPro" id="IPR003111">
    <property type="entry name" value="Lon_prtase_N"/>
</dbReference>
<sequence length="309" mass="34374">MLAQIAKSLFPELLERRLRETEAEKAKFELCLPAFFYNVPVFPGQTLCVHFFEPRYKLMMQRIINTSRRFAYVLPAPVQSTNNDDRNTDQQGRIALEAHVCEAEFLSDDRVMVKIKLAGRHTVVEDFVEAGTGDLHYCQLEPFDDDPLQDGGADELEDLHTRAKTMCNGFLGPFKGQLVEAHGRMPEDAVGLSMWMASLLPFYPPDKHSLVRSRCTRRRMRTCLDCAASMEEMARAAARREEKSSAGDVSAGEGQQQQPPPRPSQPAAEAAAEAAAVAVAQAGVSGGSASAWEDEGERSSRSARQRQRR</sequence>
<dbReference type="SMART" id="SM00464">
    <property type="entry name" value="LON"/>
    <property type="match status" value="1"/>
</dbReference>
<dbReference type="Pfam" id="PF02190">
    <property type="entry name" value="LON_substr_bdg"/>
    <property type="match status" value="1"/>
</dbReference>
<evidence type="ECO:0000313" key="4">
    <source>
        <dbReference type="Proteomes" id="UP000002630"/>
    </source>
</evidence>
<dbReference type="PANTHER" id="PTHR23327">
    <property type="entry name" value="RING FINGER PROTEIN 127"/>
    <property type="match status" value="1"/>
</dbReference>
<dbReference type="AlphaFoldDB" id="D8LI81"/>
<dbReference type="SUPFAM" id="SSF88697">
    <property type="entry name" value="PUA domain-like"/>
    <property type="match status" value="1"/>
</dbReference>
<protein>
    <recommendedName>
        <fullName evidence="2">Lon N-terminal domain-containing protein</fullName>
    </recommendedName>
</protein>
<evidence type="ECO:0000259" key="2">
    <source>
        <dbReference type="SMART" id="SM00464"/>
    </source>
</evidence>
<accession>D8LI81</accession>
<evidence type="ECO:0000313" key="3">
    <source>
        <dbReference type="EMBL" id="CBN75903.1"/>
    </source>
</evidence>
<keyword evidence="4" id="KW-1185">Reference proteome</keyword>
<dbReference type="Gene3D" id="2.30.130.40">
    <property type="entry name" value="LON domain-like"/>
    <property type="match status" value="1"/>
</dbReference>
<dbReference type="InterPro" id="IPR015947">
    <property type="entry name" value="PUA-like_sf"/>
</dbReference>
<feature type="compositionally biased region" description="Low complexity" evidence="1">
    <location>
        <begin position="265"/>
        <end position="291"/>
    </location>
</feature>
<dbReference type="OMA" id="NNDDRNT"/>
<dbReference type="EMBL" id="FN648383">
    <property type="protein sequence ID" value="CBN75903.1"/>
    <property type="molecule type" value="Genomic_DNA"/>
</dbReference>
<dbReference type="InParanoid" id="D8LI81"/>
<gene>
    <name evidence="3" type="ORF">Esi_0206_0025</name>
</gene>
<evidence type="ECO:0000256" key="1">
    <source>
        <dbReference type="SAM" id="MobiDB-lite"/>
    </source>
</evidence>
<dbReference type="STRING" id="2880.D8LI81"/>
<reference evidence="3 4" key="1">
    <citation type="journal article" date="2010" name="Nature">
        <title>The Ectocarpus genome and the independent evolution of multicellularity in brown algae.</title>
        <authorList>
            <person name="Cock J.M."/>
            <person name="Sterck L."/>
            <person name="Rouze P."/>
            <person name="Scornet D."/>
            <person name="Allen A.E."/>
            <person name="Amoutzias G."/>
            <person name="Anthouard V."/>
            <person name="Artiguenave F."/>
            <person name="Aury J.M."/>
            <person name="Badger J.H."/>
            <person name="Beszteri B."/>
            <person name="Billiau K."/>
            <person name="Bonnet E."/>
            <person name="Bothwell J.H."/>
            <person name="Bowler C."/>
            <person name="Boyen C."/>
            <person name="Brownlee C."/>
            <person name="Carrano C.J."/>
            <person name="Charrier B."/>
            <person name="Cho G.Y."/>
            <person name="Coelho S.M."/>
            <person name="Collen J."/>
            <person name="Corre E."/>
            <person name="Da Silva C."/>
            <person name="Delage L."/>
            <person name="Delaroque N."/>
            <person name="Dittami S.M."/>
            <person name="Doulbeau S."/>
            <person name="Elias M."/>
            <person name="Farnham G."/>
            <person name="Gachon C.M."/>
            <person name="Gschloessl B."/>
            <person name="Heesch S."/>
            <person name="Jabbari K."/>
            <person name="Jubin C."/>
            <person name="Kawai H."/>
            <person name="Kimura K."/>
            <person name="Kloareg B."/>
            <person name="Kupper F.C."/>
            <person name="Lang D."/>
            <person name="Le Bail A."/>
            <person name="Leblanc C."/>
            <person name="Lerouge P."/>
            <person name="Lohr M."/>
            <person name="Lopez P.J."/>
            <person name="Martens C."/>
            <person name="Maumus F."/>
            <person name="Michel G."/>
            <person name="Miranda-Saavedra D."/>
            <person name="Morales J."/>
            <person name="Moreau H."/>
            <person name="Motomura T."/>
            <person name="Nagasato C."/>
            <person name="Napoli C.A."/>
            <person name="Nelson D.R."/>
            <person name="Nyvall-Collen P."/>
            <person name="Peters A.F."/>
            <person name="Pommier C."/>
            <person name="Potin P."/>
            <person name="Poulain J."/>
            <person name="Quesneville H."/>
            <person name="Read B."/>
            <person name="Rensing S.A."/>
            <person name="Ritter A."/>
            <person name="Rousvoal S."/>
            <person name="Samanta M."/>
            <person name="Samson G."/>
            <person name="Schroeder D.C."/>
            <person name="Segurens B."/>
            <person name="Strittmatter M."/>
            <person name="Tonon T."/>
            <person name="Tregear J.W."/>
            <person name="Valentin K."/>
            <person name="von Dassow P."/>
            <person name="Yamagishi T."/>
            <person name="Van de Peer Y."/>
            <person name="Wincker P."/>
        </authorList>
    </citation>
    <scope>NUCLEOTIDE SEQUENCE [LARGE SCALE GENOMIC DNA]</scope>
    <source>
        <strain evidence="4">Ec32 / CCAP1310/4</strain>
    </source>
</reference>
<dbReference type="OrthoDB" id="45613at2759"/>
<dbReference type="InterPro" id="IPR046336">
    <property type="entry name" value="Lon_prtase_N_sf"/>
</dbReference>
<proteinExistence type="predicted"/>
<organism evidence="3 4">
    <name type="scientific">Ectocarpus siliculosus</name>
    <name type="common">Brown alga</name>
    <name type="synonym">Conferva siliculosa</name>
    <dbReference type="NCBI Taxonomy" id="2880"/>
    <lineage>
        <taxon>Eukaryota</taxon>
        <taxon>Sar</taxon>
        <taxon>Stramenopiles</taxon>
        <taxon>Ochrophyta</taxon>
        <taxon>PX clade</taxon>
        <taxon>Phaeophyceae</taxon>
        <taxon>Ectocarpales</taxon>
        <taxon>Ectocarpaceae</taxon>
        <taxon>Ectocarpus</taxon>
    </lineage>
</organism>
<name>D8LI81_ECTSI</name>
<dbReference type="GO" id="GO:0061630">
    <property type="term" value="F:ubiquitin protein ligase activity"/>
    <property type="evidence" value="ECO:0007669"/>
    <property type="project" value="TreeGrafter"/>
</dbReference>
<dbReference type="EMBL" id="FN649742">
    <property type="protein sequence ID" value="CBN75903.1"/>
    <property type="molecule type" value="Genomic_DNA"/>
</dbReference>
<dbReference type="Gene3D" id="1.20.58.1480">
    <property type="match status" value="1"/>
</dbReference>
<dbReference type="eggNOG" id="KOG4159">
    <property type="taxonomic scope" value="Eukaryota"/>
</dbReference>
<dbReference type="PANTHER" id="PTHR23327:SF42">
    <property type="entry name" value="LON PEPTIDASE N-TERMINAL DOMAIN AND RING FINGER PROTEIN C14F5.10C"/>
    <property type="match status" value="1"/>
</dbReference>
<dbReference type="Proteomes" id="UP000002630">
    <property type="component" value="Linkage Group LG17"/>
</dbReference>
<feature type="compositionally biased region" description="Basic and acidic residues" evidence="1">
    <location>
        <begin position="235"/>
        <end position="245"/>
    </location>
</feature>
<feature type="region of interest" description="Disordered" evidence="1">
    <location>
        <begin position="235"/>
        <end position="309"/>
    </location>
</feature>
<feature type="domain" description="Lon N-terminal" evidence="2">
    <location>
        <begin position="31"/>
        <end position="229"/>
    </location>
</feature>